<reference evidence="2 3" key="1">
    <citation type="submission" date="2015-11" db="EMBL/GenBank/DDBJ databases">
        <title>Genomic analysis of 38 Legionella species identifies large and diverse effector repertoires.</title>
        <authorList>
            <person name="Burstein D."/>
            <person name="Amaro F."/>
            <person name="Zusman T."/>
            <person name="Lifshitz Z."/>
            <person name="Cohen O."/>
            <person name="Gilbert J.A."/>
            <person name="Pupko T."/>
            <person name="Shuman H.A."/>
            <person name="Segal G."/>
        </authorList>
    </citation>
    <scope>NUCLEOTIDE SEQUENCE [LARGE SCALE GENOMIC DNA]</scope>
    <source>
        <strain evidence="2 3">Mt.St.Helens-9</strain>
    </source>
</reference>
<keyword evidence="1" id="KW-0812">Transmembrane</keyword>
<proteinExistence type="predicted"/>
<dbReference type="PATRIC" id="fig|452.5.peg.1578"/>
<organism evidence="2 3">
    <name type="scientific">Legionella spiritensis</name>
    <dbReference type="NCBI Taxonomy" id="452"/>
    <lineage>
        <taxon>Bacteria</taxon>
        <taxon>Pseudomonadati</taxon>
        <taxon>Pseudomonadota</taxon>
        <taxon>Gammaproteobacteria</taxon>
        <taxon>Legionellales</taxon>
        <taxon>Legionellaceae</taxon>
        <taxon>Legionella</taxon>
    </lineage>
</organism>
<evidence type="ECO:0000313" key="3">
    <source>
        <dbReference type="Proteomes" id="UP000054877"/>
    </source>
</evidence>
<feature type="transmembrane region" description="Helical" evidence="1">
    <location>
        <begin position="56"/>
        <end position="73"/>
    </location>
</feature>
<sequence>MRIFYAGLAIFLIIGLGYMGANAIGWPVLLIVGGSGLIGWVCWLKFSFTRPTPSEIILVPFLLTCGFLMLHIVEEYTMNFPLAISQLFHVHFTMATFIYIFMLAGPAIYFFTAAGLNYHNPLANFIAWFIFIGPGVAEITHAIFPLIAWAKGLTDHYAYFPGLYTFYLPMIPGIYGIVRVVKSSRTTQNAGNNG</sequence>
<dbReference type="RefSeq" id="WP_058483356.1">
    <property type="nucleotide sequence ID" value="NZ_CAAAII010000001.1"/>
</dbReference>
<evidence type="ECO:0000256" key="1">
    <source>
        <dbReference type="SAM" id="Phobius"/>
    </source>
</evidence>
<keyword evidence="3" id="KW-1185">Reference proteome</keyword>
<keyword evidence="1" id="KW-1133">Transmembrane helix</keyword>
<comment type="caution">
    <text evidence="2">The sequence shown here is derived from an EMBL/GenBank/DDBJ whole genome shotgun (WGS) entry which is preliminary data.</text>
</comment>
<dbReference type="AlphaFoldDB" id="A0A0W0Z543"/>
<dbReference type="EMBL" id="LNYX01000014">
    <property type="protein sequence ID" value="KTD63907.1"/>
    <property type="molecule type" value="Genomic_DNA"/>
</dbReference>
<accession>A0A0W0Z543</accession>
<gene>
    <name evidence="2" type="ORF">Lspi_1426</name>
</gene>
<feature type="transmembrane region" description="Helical" evidence="1">
    <location>
        <begin position="27"/>
        <end position="44"/>
    </location>
</feature>
<keyword evidence="1" id="KW-0472">Membrane</keyword>
<dbReference type="Proteomes" id="UP000054877">
    <property type="component" value="Unassembled WGS sequence"/>
</dbReference>
<feature type="transmembrane region" description="Helical" evidence="1">
    <location>
        <begin position="156"/>
        <end position="178"/>
    </location>
</feature>
<protein>
    <submittedName>
        <fullName evidence="2">Uncharacterized protein</fullName>
    </submittedName>
</protein>
<feature type="transmembrane region" description="Helical" evidence="1">
    <location>
        <begin position="125"/>
        <end position="150"/>
    </location>
</feature>
<feature type="transmembrane region" description="Helical" evidence="1">
    <location>
        <begin position="93"/>
        <end position="113"/>
    </location>
</feature>
<name>A0A0W0Z543_LEGSP</name>
<evidence type="ECO:0000313" key="2">
    <source>
        <dbReference type="EMBL" id="KTD63907.1"/>
    </source>
</evidence>
<dbReference type="OrthoDB" id="339302at2"/>